<organism evidence="3 4">
    <name type="scientific">Rhynchospora pubera</name>
    <dbReference type="NCBI Taxonomy" id="906938"/>
    <lineage>
        <taxon>Eukaryota</taxon>
        <taxon>Viridiplantae</taxon>
        <taxon>Streptophyta</taxon>
        <taxon>Embryophyta</taxon>
        <taxon>Tracheophyta</taxon>
        <taxon>Spermatophyta</taxon>
        <taxon>Magnoliopsida</taxon>
        <taxon>Liliopsida</taxon>
        <taxon>Poales</taxon>
        <taxon>Cyperaceae</taxon>
        <taxon>Cyperoideae</taxon>
        <taxon>Rhynchosporeae</taxon>
        <taxon>Rhynchospora</taxon>
    </lineage>
</organism>
<comment type="caution">
    <text evidence="3">The sequence shown here is derived from an EMBL/GenBank/DDBJ whole genome shotgun (WGS) entry which is preliminary data.</text>
</comment>
<reference evidence="3" key="1">
    <citation type="submission" date="2022-08" db="EMBL/GenBank/DDBJ databases">
        <authorList>
            <person name="Marques A."/>
        </authorList>
    </citation>
    <scope>NUCLEOTIDE SEQUENCE</scope>
    <source>
        <strain evidence="3">RhyPub2mFocal</strain>
        <tissue evidence="3">Leaves</tissue>
    </source>
</reference>
<evidence type="ECO:0000313" key="4">
    <source>
        <dbReference type="Proteomes" id="UP001140206"/>
    </source>
</evidence>
<protein>
    <submittedName>
        <fullName evidence="3">Uncharacterized protein</fullName>
    </submittedName>
</protein>
<feature type="compositionally biased region" description="Low complexity" evidence="1">
    <location>
        <begin position="185"/>
        <end position="197"/>
    </location>
</feature>
<evidence type="ECO:0000313" key="3">
    <source>
        <dbReference type="EMBL" id="KAJ4802081.1"/>
    </source>
</evidence>
<feature type="region of interest" description="Disordered" evidence="1">
    <location>
        <begin position="181"/>
        <end position="203"/>
    </location>
</feature>
<keyword evidence="2" id="KW-0732">Signal</keyword>
<gene>
    <name evidence="3" type="ORF">LUZ62_014647</name>
</gene>
<dbReference type="Proteomes" id="UP001140206">
    <property type="component" value="Chromosome 1"/>
</dbReference>
<name>A0AAV8GF87_9POAL</name>
<dbReference type="AlphaFoldDB" id="A0AAV8GF87"/>
<dbReference type="PANTHER" id="PTHR34366">
    <property type="entry name" value="OS07G0289901 PROTEIN-RELATED"/>
    <property type="match status" value="1"/>
</dbReference>
<dbReference type="EMBL" id="JAMFTS010000001">
    <property type="protein sequence ID" value="KAJ4802081.1"/>
    <property type="molecule type" value="Genomic_DNA"/>
</dbReference>
<keyword evidence="4" id="KW-1185">Reference proteome</keyword>
<proteinExistence type="predicted"/>
<feature type="chain" id="PRO_5043406667" evidence="2">
    <location>
        <begin position="27"/>
        <end position="237"/>
    </location>
</feature>
<sequence>MAILKLTHLPLILLSLLCTPSPFCKAQDPVQIVARAALCFDNRPVMNGCLQSLGINIPGLGSTTTTTNTDNNSTTTLAPAPAPFPGGPNATGMCGAPCFGQMMLMMTCMDGIFSNFQSYQTGLMQGVQAIFQMSCGVTGNGAGGGTGVGGSAGVGAGAGAGGSAGVGAGAGAGAGSGSGAGAGAGSSQSGTTTNGGSHLAKTRQGNLKANNGIRITTPSFRCTIIPLLYAVIYLISC</sequence>
<evidence type="ECO:0000256" key="2">
    <source>
        <dbReference type="SAM" id="SignalP"/>
    </source>
</evidence>
<feature type="signal peptide" evidence="2">
    <location>
        <begin position="1"/>
        <end position="26"/>
    </location>
</feature>
<dbReference type="PANTHER" id="PTHR34366:SF9">
    <property type="entry name" value="OS03G0304200 PROTEIN"/>
    <property type="match status" value="1"/>
</dbReference>
<evidence type="ECO:0000256" key="1">
    <source>
        <dbReference type="SAM" id="MobiDB-lite"/>
    </source>
</evidence>
<accession>A0AAV8GF87</accession>